<dbReference type="InterPro" id="IPR031139">
    <property type="entry name" value="RPGRIP1_fam"/>
</dbReference>
<dbReference type="AlphaFoldDB" id="A0A6J1S403"/>
<dbReference type="PANTHER" id="PTHR14240:SF5">
    <property type="entry name" value="RPGRIP1 C-TERMINAL DOMAIN-CONTAINING PROTEIN"/>
    <property type="match status" value="1"/>
</dbReference>
<feature type="compositionally biased region" description="Polar residues" evidence="2">
    <location>
        <begin position="608"/>
        <end position="630"/>
    </location>
</feature>
<feature type="compositionally biased region" description="Polar residues" evidence="2">
    <location>
        <begin position="639"/>
        <end position="661"/>
    </location>
</feature>
<feature type="region of interest" description="Disordered" evidence="2">
    <location>
        <begin position="151"/>
        <end position="190"/>
    </location>
</feature>
<reference evidence="4" key="1">
    <citation type="submission" date="2025-08" db="UniProtKB">
        <authorList>
            <consortium name="RefSeq"/>
        </authorList>
    </citation>
    <scope>IDENTIFICATION</scope>
    <source>
        <tissue evidence="4">Whole organism</tissue>
    </source>
</reference>
<keyword evidence="1" id="KW-0175">Coiled coil</keyword>
<evidence type="ECO:0000256" key="1">
    <source>
        <dbReference type="SAM" id="Coils"/>
    </source>
</evidence>
<feature type="coiled-coil region" evidence="1">
    <location>
        <begin position="194"/>
        <end position="221"/>
    </location>
</feature>
<evidence type="ECO:0000313" key="3">
    <source>
        <dbReference type="Proteomes" id="UP000504606"/>
    </source>
</evidence>
<evidence type="ECO:0000313" key="4">
    <source>
        <dbReference type="RefSeq" id="XP_026275757.1"/>
    </source>
</evidence>
<evidence type="ECO:0000256" key="2">
    <source>
        <dbReference type="SAM" id="MobiDB-lite"/>
    </source>
</evidence>
<accession>A0A6J1S403</accession>
<dbReference type="GeneID" id="113204706"/>
<proteinExistence type="predicted"/>
<organism evidence="3 4">
    <name type="scientific">Frankliniella occidentalis</name>
    <name type="common">Western flower thrips</name>
    <name type="synonym">Euthrips occidentalis</name>
    <dbReference type="NCBI Taxonomy" id="133901"/>
    <lineage>
        <taxon>Eukaryota</taxon>
        <taxon>Metazoa</taxon>
        <taxon>Ecdysozoa</taxon>
        <taxon>Arthropoda</taxon>
        <taxon>Hexapoda</taxon>
        <taxon>Insecta</taxon>
        <taxon>Pterygota</taxon>
        <taxon>Neoptera</taxon>
        <taxon>Paraneoptera</taxon>
        <taxon>Thysanoptera</taxon>
        <taxon>Terebrantia</taxon>
        <taxon>Thripoidea</taxon>
        <taxon>Thripidae</taxon>
        <taxon>Frankliniella</taxon>
    </lineage>
</organism>
<feature type="coiled-coil region" evidence="1">
    <location>
        <begin position="87"/>
        <end position="114"/>
    </location>
</feature>
<sequence length="709" mass="79720">MTDSIDSENSSAHSLNSGSDCKEVHCLQQQNVAKISRGELEDLYYQLHDENIEIKKKFNSLDNKYKIMATRVMRLSREHKCVESIDREEDQRQLQQLRQNETALNAKLTVLRGQLASHTRLHSAALSKVQRPRPHRCSRICHSGRGNCGKDDDSILAISRPGSQSRGQSRQRSSSLTGSQQGAPKDQHGLAKTNAGLQDEITRLQNKISTLQRDMLLASEKSNTRICELETELAKHLDKDTAENVELIKARRLSKQHETALISLQQEQQMTQRELQACKAALTLAARDQDELCSTLMKERQKNTDLHQENVKLSQTCSSIRDLEEQLKDAKKENAVLKEHSNRLLQLKTGTADARSSPRSNFNEVHVVAQTASENLSIMPDNNDSKQKLASLKQEELNLQQEIKEIQDEISVLNKKLLQAKDERNNLNEEHAKVLRECLKLRTELIEPQEERKRLFQQLSDIRNESACLVEDLSKSKSKLEQQKKDQQDLLLALQEQRATNALEKDESIERTGLNYSHPLASIANRQLFHAPQLSSGSGYFLSPPQSHSHPCTPRPRPRAGDACLALLEQTAIRPSSSSFHGVLGSHGSLQERFLELCIPNGPISSSLTPVQPVSTEEGGNSSKIASNLPVSEDKHESQSIPVSPKIRSSSYSHQHNGQTDTQRELDKCREVLRVQFNLNSIYKKEVASLSNIVQSLTSGTRTQDDSCK</sequence>
<dbReference type="KEGG" id="foc:113204706"/>
<dbReference type="RefSeq" id="XP_026275757.1">
    <property type="nucleotide sequence ID" value="XM_026419972.2"/>
</dbReference>
<gene>
    <name evidence="4" type="primary">LOC113204706</name>
</gene>
<dbReference type="Gene3D" id="6.10.250.3110">
    <property type="match status" value="1"/>
</dbReference>
<protein>
    <submittedName>
        <fullName evidence="4">Protein fantom-like isoform X1</fullName>
    </submittedName>
</protein>
<dbReference type="OrthoDB" id="2133912at2759"/>
<dbReference type="PANTHER" id="PTHR14240">
    <property type="entry name" value="RETINITIS PIGMENTOSA GTPASE REGULATOR-INTERACTING PROTEIN"/>
    <property type="match status" value="1"/>
</dbReference>
<dbReference type="Proteomes" id="UP000504606">
    <property type="component" value="Unplaced"/>
</dbReference>
<feature type="coiled-coil region" evidence="1">
    <location>
        <begin position="382"/>
        <end position="444"/>
    </location>
</feature>
<feature type="coiled-coil region" evidence="1">
    <location>
        <begin position="313"/>
        <end position="347"/>
    </location>
</feature>
<feature type="region of interest" description="Disordered" evidence="2">
    <location>
        <begin position="608"/>
        <end position="665"/>
    </location>
</feature>
<name>A0A6J1S403_FRAOC</name>
<keyword evidence="3" id="KW-1185">Reference proteome</keyword>
<feature type="compositionally biased region" description="Low complexity" evidence="2">
    <location>
        <begin position="159"/>
        <end position="182"/>
    </location>
</feature>
<feature type="coiled-coil region" evidence="1">
    <location>
        <begin position="470"/>
        <end position="500"/>
    </location>
</feature>